<dbReference type="InterPro" id="IPR036100">
    <property type="entry name" value="QueA_sf"/>
</dbReference>
<comment type="subunit">
    <text evidence="5">Monomer.</text>
</comment>
<keyword evidence="4 5" id="KW-0671">Queuosine biosynthesis</keyword>
<dbReference type="InterPro" id="IPR003699">
    <property type="entry name" value="QueA"/>
</dbReference>
<sequence length="353" mass="39201">MNLSGFHFDLPEELIGQQAIEPRDSCKLLVVNRKDQGISHHIFRDLTELLDDKCVLVLNDTKVFPARLFGKKESGGKVEVLLLKQTSLDTYECIVRGKIQVGQNLIFDSNLIGSVLTKNKEGEISLKFNFSGPDLIVKIDELGKTPLPPYIHSGSKEEVLRKKYQTIYAKERGSAAAPTAGLHFTPELLHRLRERGVQTVKLTLHVGLGTFKPVSEEQVANKTLHSESFTLLPDVADQLNIAKKSGKKIIAVGTTSCRVLETLSDESGNLSGGAGETKIFIQPGYRYKFVDGLITNFHLPHTSLLMLVSALVSFPNSPVRFSSFHDSLVGKAYEEAIRRKYKFFSFGDAMLIK</sequence>
<comment type="catalytic activity">
    <reaction evidence="5">
        <text>7-aminomethyl-7-carbaguanosine(34) in tRNA + S-adenosyl-L-methionine = epoxyqueuosine(34) in tRNA + adenine + L-methionine + 2 H(+)</text>
        <dbReference type="Rhea" id="RHEA:32155"/>
        <dbReference type="Rhea" id="RHEA-COMP:10342"/>
        <dbReference type="Rhea" id="RHEA-COMP:18582"/>
        <dbReference type="ChEBI" id="CHEBI:15378"/>
        <dbReference type="ChEBI" id="CHEBI:16708"/>
        <dbReference type="ChEBI" id="CHEBI:57844"/>
        <dbReference type="ChEBI" id="CHEBI:59789"/>
        <dbReference type="ChEBI" id="CHEBI:82833"/>
        <dbReference type="ChEBI" id="CHEBI:194443"/>
        <dbReference type="EC" id="2.4.99.17"/>
    </reaction>
</comment>
<evidence type="ECO:0000256" key="3">
    <source>
        <dbReference type="ARBA" id="ARBA00022691"/>
    </source>
</evidence>
<dbReference type="GO" id="GO:0005737">
    <property type="term" value="C:cytoplasm"/>
    <property type="evidence" value="ECO:0007669"/>
    <property type="project" value="UniProtKB-SubCell"/>
</dbReference>
<keyword evidence="6" id="KW-0413">Isomerase</keyword>
<evidence type="ECO:0000313" key="6">
    <source>
        <dbReference type="EMBL" id="KKU33733.1"/>
    </source>
</evidence>
<dbReference type="Gene3D" id="3.40.1780.10">
    <property type="entry name" value="QueA-like"/>
    <property type="match status" value="1"/>
</dbReference>
<keyword evidence="1 5" id="KW-0963">Cytoplasm</keyword>
<dbReference type="HAMAP" id="MF_00113">
    <property type="entry name" value="QueA"/>
    <property type="match status" value="1"/>
</dbReference>
<name>A0A0G1RUU2_9BACT</name>
<comment type="subcellular location">
    <subcellularLocation>
        <location evidence="5">Cytoplasm</location>
    </subcellularLocation>
</comment>
<organism evidence="6 7">
    <name type="scientific">Candidatus Collierbacteria bacterium GW2011_GWA2_46_26</name>
    <dbReference type="NCBI Taxonomy" id="1618381"/>
    <lineage>
        <taxon>Bacteria</taxon>
        <taxon>Candidatus Collieribacteriota</taxon>
    </lineage>
</organism>
<keyword evidence="3 5" id="KW-0949">S-adenosyl-L-methionine</keyword>
<dbReference type="SUPFAM" id="SSF111337">
    <property type="entry name" value="QueA-like"/>
    <property type="match status" value="1"/>
</dbReference>
<dbReference type="Pfam" id="PF02547">
    <property type="entry name" value="Queuosine_synth"/>
    <property type="match status" value="1"/>
</dbReference>
<dbReference type="NCBIfam" id="TIGR00113">
    <property type="entry name" value="queA"/>
    <property type="match status" value="1"/>
</dbReference>
<dbReference type="EMBL" id="LCMI01000001">
    <property type="protein sequence ID" value="KKU33733.1"/>
    <property type="molecule type" value="Genomic_DNA"/>
</dbReference>
<dbReference type="Proteomes" id="UP000034794">
    <property type="component" value="Unassembled WGS sequence"/>
</dbReference>
<dbReference type="FunFam" id="2.40.10.240:FF:000002">
    <property type="entry name" value="S-adenosylmethionine:tRNA ribosyltransferase-isomerase"/>
    <property type="match status" value="1"/>
</dbReference>
<dbReference type="Gene3D" id="2.40.10.240">
    <property type="entry name" value="QueA-like"/>
    <property type="match status" value="1"/>
</dbReference>
<keyword evidence="2 5" id="KW-0808">Transferase</keyword>
<dbReference type="EC" id="2.4.99.17" evidence="5"/>
<dbReference type="NCBIfam" id="NF001140">
    <property type="entry name" value="PRK00147.1"/>
    <property type="match status" value="1"/>
</dbReference>
<accession>A0A0G1RUU2</accession>
<dbReference type="InterPro" id="IPR042118">
    <property type="entry name" value="QueA_dom1"/>
</dbReference>
<evidence type="ECO:0000256" key="4">
    <source>
        <dbReference type="ARBA" id="ARBA00022785"/>
    </source>
</evidence>
<dbReference type="PANTHER" id="PTHR30307">
    <property type="entry name" value="S-ADENOSYLMETHIONINE:TRNA RIBOSYLTRANSFERASE-ISOMERASE"/>
    <property type="match status" value="1"/>
</dbReference>
<dbReference type="GO" id="GO:0008616">
    <property type="term" value="P:tRNA queuosine(34) biosynthetic process"/>
    <property type="evidence" value="ECO:0007669"/>
    <property type="project" value="UniProtKB-UniRule"/>
</dbReference>
<comment type="similarity">
    <text evidence="5">Belongs to the QueA family.</text>
</comment>
<comment type="caution">
    <text evidence="6">The sequence shown here is derived from an EMBL/GenBank/DDBJ whole genome shotgun (WGS) entry which is preliminary data.</text>
</comment>
<reference evidence="6 7" key="1">
    <citation type="journal article" date="2015" name="Nature">
        <title>rRNA introns, odd ribosomes, and small enigmatic genomes across a large radiation of phyla.</title>
        <authorList>
            <person name="Brown C.T."/>
            <person name="Hug L.A."/>
            <person name="Thomas B.C."/>
            <person name="Sharon I."/>
            <person name="Castelle C.J."/>
            <person name="Singh A."/>
            <person name="Wilkins M.J."/>
            <person name="Williams K.H."/>
            <person name="Banfield J.F."/>
        </authorList>
    </citation>
    <scope>NUCLEOTIDE SEQUENCE [LARGE SCALE GENOMIC DNA]</scope>
</reference>
<evidence type="ECO:0000313" key="7">
    <source>
        <dbReference type="Proteomes" id="UP000034794"/>
    </source>
</evidence>
<evidence type="ECO:0000256" key="1">
    <source>
        <dbReference type="ARBA" id="ARBA00022490"/>
    </source>
</evidence>
<dbReference type="GO" id="GO:0051075">
    <property type="term" value="F:S-adenosylmethionine:tRNA ribosyltransferase-isomerase activity"/>
    <property type="evidence" value="ECO:0007669"/>
    <property type="project" value="UniProtKB-EC"/>
</dbReference>
<gene>
    <name evidence="5" type="primary">queA</name>
    <name evidence="6" type="ORF">UX47_C0001G0016</name>
</gene>
<dbReference type="PATRIC" id="fig|1618381.3.peg.18"/>
<dbReference type="UniPathway" id="UPA00392"/>
<protein>
    <recommendedName>
        <fullName evidence="5">S-adenosylmethionine:tRNA ribosyltransferase-isomerase</fullName>
        <ecNumber evidence="5">2.4.99.17</ecNumber>
    </recommendedName>
    <alternativeName>
        <fullName evidence="5">Queuosine biosynthesis protein QueA</fullName>
    </alternativeName>
</protein>
<dbReference type="InterPro" id="IPR042119">
    <property type="entry name" value="QueA_dom2"/>
</dbReference>
<comment type="pathway">
    <text evidence="5">tRNA modification; tRNA-queuosine biosynthesis.</text>
</comment>
<comment type="function">
    <text evidence="5">Transfers and isomerizes the ribose moiety from AdoMet to the 7-aminomethyl group of 7-deazaguanine (preQ1-tRNA) to give epoxyqueuosine (oQ-tRNA).</text>
</comment>
<dbReference type="PANTHER" id="PTHR30307:SF0">
    <property type="entry name" value="S-ADENOSYLMETHIONINE:TRNA RIBOSYLTRANSFERASE-ISOMERASE"/>
    <property type="match status" value="1"/>
</dbReference>
<proteinExistence type="inferred from homology"/>
<evidence type="ECO:0000256" key="2">
    <source>
        <dbReference type="ARBA" id="ARBA00022679"/>
    </source>
</evidence>
<dbReference type="AlphaFoldDB" id="A0A0G1RUU2"/>
<evidence type="ECO:0000256" key="5">
    <source>
        <dbReference type="HAMAP-Rule" id="MF_00113"/>
    </source>
</evidence>